<dbReference type="OrthoDB" id="9789603at2"/>
<dbReference type="CDD" id="cd04301">
    <property type="entry name" value="NAT_SF"/>
    <property type="match status" value="1"/>
</dbReference>
<keyword evidence="5" id="KW-1185">Reference proteome</keyword>
<comment type="caution">
    <text evidence="4">The sequence shown here is derived from an EMBL/GenBank/DDBJ whole genome shotgun (WGS) entry which is preliminary data.</text>
</comment>
<proteinExistence type="predicted"/>
<dbReference type="Proteomes" id="UP000314011">
    <property type="component" value="Unassembled WGS sequence"/>
</dbReference>
<keyword evidence="2" id="KW-0012">Acyltransferase</keyword>
<dbReference type="AlphaFoldDB" id="A0A5C5GHW3"/>
<evidence type="ECO:0000256" key="1">
    <source>
        <dbReference type="ARBA" id="ARBA00022679"/>
    </source>
</evidence>
<keyword evidence="1 4" id="KW-0808">Transferase</keyword>
<accession>A0A5C5GHW3</accession>
<reference evidence="4 5" key="1">
    <citation type="submission" date="2019-06" db="EMBL/GenBank/DDBJ databases">
        <title>Genome of new Rhodobacteraceae sp. SM1903.</title>
        <authorList>
            <person name="Ren X."/>
        </authorList>
    </citation>
    <scope>NUCLEOTIDE SEQUENCE [LARGE SCALE GENOMIC DNA]</scope>
    <source>
        <strain evidence="4 5">SM1903</strain>
    </source>
</reference>
<feature type="domain" description="N-acetyltransferase" evidence="3">
    <location>
        <begin position="1"/>
        <end position="127"/>
    </location>
</feature>
<dbReference type="InterPro" id="IPR000182">
    <property type="entry name" value="GNAT_dom"/>
</dbReference>
<dbReference type="Gene3D" id="3.40.630.30">
    <property type="match status" value="1"/>
</dbReference>
<sequence length="127" mass="13898">MDGRIDPPSSMHRLTIETLTESAARTEIWVIGDPPVATMQLTPRKDVLYLGKIAVSPAMRGRGLARHLVSVARERAQALGLPALELQSRVELVENHATFRALGFIETGRTAHAGFDRPTSITFRSPA</sequence>
<evidence type="ECO:0000256" key="2">
    <source>
        <dbReference type="ARBA" id="ARBA00023315"/>
    </source>
</evidence>
<dbReference type="Pfam" id="PF00583">
    <property type="entry name" value="Acetyltransf_1"/>
    <property type="match status" value="1"/>
</dbReference>
<protein>
    <submittedName>
        <fullName evidence="4">GNAT family N-acetyltransferase</fullName>
    </submittedName>
</protein>
<evidence type="ECO:0000313" key="5">
    <source>
        <dbReference type="Proteomes" id="UP000314011"/>
    </source>
</evidence>
<name>A0A5C5GHW3_9RHOB</name>
<organism evidence="4 5">
    <name type="scientific">Pelagovum pacificum</name>
    <dbReference type="NCBI Taxonomy" id="2588711"/>
    <lineage>
        <taxon>Bacteria</taxon>
        <taxon>Pseudomonadati</taxon>
        <taxon>Pseudomonadota</taxon>
        <taxon>Alphaproteobacteria</taxon>
        <taxon>Rhodobacterales</taxon>
        <taxon>Paracoccaceae</taxon>
        <taxon>Pelagovum</taxon>
    </lineage>
</organism>
<dbReference type="EMBL" id="VFFF01000001">
    <property type="protein sequence ID" value="TNY34375.1"/>
    <property type="molecule type" value="Genomic_DNA"/>
</dbReference>
<dbReference type="InterPro" id="IPR016181">
    <property type="entry name" value="Acyl_CoA_acyltransferase"/>
</dbReference>
<dbReference type="InterPro" id="IPR050832">
    <property type="entry name" value="Bact_Acetyltransf"/>
</dbReference>
<dbReference type="PANTHER" id="PTHR43877">
    <property type="entry name" value="AMINOALKYLPHOSPHONATE N-ACETYLTRANSFERASE-RELATED-RELATED"/>
    <property type="match status" value="1"/>
</dbReference>
<dbReference type="SUPFAM" id="SSF55729">
    <property type="entry name" value="Acyl-CoA N-acyltransferases (Nat)"/>
    <property type="match status" value="1"/>
</dbReference>
<dbReference type="GO" id="GO:0016747">
    <property type="term" value="F:acyltransferase activity, transferring groups other than amino-acyl groups"/>
    <property type="evidence" value="ECO:0007669"/>
    <property type="project" value="InterPro"/>
</dbReference>
<gene>
    <name evidence="4" type="ORF">FHY64_10600</name>
</gene>
<evidence type="ECO:0000313" key="4">
    <source>
        <dbReference type="EMBL" id="TNY34375.1"/>
    </source>
</evidence>
<dbReference type="PROSITE" id="PS51186">
    <property type="entry name" value="GNAT"/>
    <property type="match status" value="1"/>
</dbReference>
<evidence type="ECO:0000259" key="3">
    <source>
        <dbReference type="PROSITE" id="PS51186"/>
    </source>
</evidence>